<gene>
    <name evidence="8" type="ORF">Golob_018611</name>
</gene>
<dbReference type="PROSITE" id="PS50991">
    <property type="entry name" value="PYR_CT"/>
    <property type="match status" value="1"/>
</dbReference>
<evidence type="ECO:0000259" key="7">
    <source>
        <dbReference type="PROSITE" id="PS50991"/>
    </source>
</evidence>
<sequence length="271" mass="28595">MDAIRNIQGARFPVLTPNLKGFEAAVSAGAIEVAIFASASESFSKSNINCSIEDSLARFRDVVSAAREISLPVRGYVSCVVGCPVEGIVPPSKVAYVAKQLFDMGCSEISLGDTIGVGTPGTVIPMLENVMNVVPIDNLAVHFHDTYGQALSNILTSLQVSSPRFPSVHSKLHFLLLDLSVGWVELVLDQMGISTVDSSVSGLGGCPYAKGASGNVATEDVVYMLNGLGIETNVDLEKLLLAGDFICKHLRRPPSSKTAVALSSKKANSKL</sequence>
<dbReference type="PANTHER" id="PTHR42738">
    <property type="entry name" value="HYDROXYMETHYLGLUTARYL-COA LYASE"/>
    <property type="match status" value="1"/>
</dbReference>
<dbReference type="Pfam" id="PF00682">
    <property type="entry name" value="HMGL-like"/>
    <property type="match status" value="2"/>
</dbReference>
<evidence type="ECO:0000313" key="9">
    <source>
        <dbReference type="Proteomes" id="UP000593572"/>
    </source>
</evidence>
<dbReference type="EC" id="4.1.3.4" evidence="3"/>
<evidence type="ECO:0000256" key="1">
    <source>
        <dbReference type="ARBA" id="ARBA00005143"/>
    </source>
</evidence>
<keyword evidence="9" id="KW-1185">Reference proteome</keyword>
<organism evidence="8 9">
    <name type="scientific">Gossypium lobatum</name>
    <dbReference type="NCBI Taxonomy" id="34289"/>
    <lineage>
        <taxon>Eukaryota</taxon>
        <taxon>Viridiplantae</taxon>
        <taxon>Streptophyta</taxon>
        <taxon>Embryophyta</taxon>
        <taxon>Tracheophyta</taxon>
        <taxon>Spermatophyta</taxon>
        <taxon>Magnoliopsida</taxon>
        <taxon>eudicotyledons</taxon>
        <taxon>Gunneridae</taxon>
        <taxon>Pentapetalae</taxon>
        <taxon>rosids</taxon>
        <taxon>malvids</taxon>
        <taxon>Malvales</taxon>
        <taxon>Malvaceae</taxon>
        <taxon>Malvoideae</taxon>
        <taxon>Gossypium</taxon>
    </lineage>
</organism>
<dbReference type="SUPFAM" id="SSF51569">
    <property type="entry name" value="Aldolase"/>
    <property type="match status" value="2"/>
</dbReference>
<dbReference type="GO" id="GO:0006552">
    <property type="term" value="P:L-leucine catabolic process"/>
    <property type="evidence" value="ECO:0007669"/>
    <property type="project" value="TreeGrafter"/>
</dbReference>
<dbReference type="GO" id="GO:0004419">
    <property type="term" value="F:hydroxymethylglutaryl-CoA lyase activity"/>
    <property type="evidence" value="ECO:0007669"/>
    <property type="project" value="UniProtKB-EC"/>
</dbReference>
<dbReference type="GO" id="GO:0046951">
    <property type="term" value="P:ketone body biosynthetic process"/>
    <property type="evidence" value="ECO:0007669"/>
    <property type="project" value="TreeGrafter"/>
</dbReference>
<comment type="catalytic activity">
    <reaction evidence="6">
        <text>(3S)-3-hydroxy-3-methylglutaryl-CoA = acetoacetate + acetyl-CoA</text>
        <dbReference type="Rhea" id="RHEA:24404"/>
        <dbReference type="ChEBI" id="CHEBI:13705"/>
        <dbReference type="ChEBI" id="CHEBI:43074"/>
        <dbReference type="ChEBI" id="CHEBI:57288"/>
        <dbReference type="EC" id="4.1.3.4"/>
    </reaction>
</comment>
<comment type="similarity">
    <text evidence="2">Belongs to the HMG-CoA lyase family.</text>
</comment>
<dbReference type="InterPro" id="IPR013785">
    <property type="entry name" value="Aldolase_TIM"/>
</dbReference>
<keyword evidence="5" id="KW-0456">Lyase</keyword>
<keyword evidence="4" id="KW-0479">Metal-binding</keyword>
<evidence type="ECO:0000313" key="8">
    <source>
        <dbReference type="EMBL" id="MBA0561813.1"/>
    </source>
</evidence>
<dbReference type="InterPro" id="IPR043594">
    <property type="entry name" value="HMGL"/>
</dbReference>
<feature type="domain" description="Pyruvate carboxyltransferase" evidence="7">
    <location>
        <begin position="1"/>
        <end position="204"/>
    </location>
</feature>
<comment type="caution">
    <text evidence="8">The sequence shown here is derived from an EMBL/GenBank/DDBJ whole genome shotgun (WGS) entry which is preliminary data.</text>
</comment>
<dbReference type="UniPathway" id="UPA00896">
    <property type="reaction ID" value="UER00863"/>
</dbReference>
<dbReference type="Gene3D" id="3.20.20.70">
    <property type="entry name" value="Aldolase class I"/>
    <property type="match status" value="1"/>
</dbReference>
<dbReference type="PANTHER" id="PTHR42738:SF15">
    <property type="entry name" value="HYDROXYMETHYLGLUTARYL-COA LYASE"/>
    <property type="match status" value="1"/>
</dbReference>
<accession>A0A7J8MB02</accession>
<comment type="pathway">
    <text evidence="1">Metabolic intermediate metabolism; (S)-3-hydroxy-3-methylglutaryl-CoA degradation; acetoacetate from (S)-3-hydroxy-3-methylglutaryl-CoA: step 1/1.</text>
</comment>
<evidence type="ECO:0000256" key="4">
    <source>
        <dbReference type="ARBA" id="ARBA00022723"/>
    </source>
</evidence>
<dbReference type="EMBL" id="JABEZX010000007">
    <property type="protein sequence ID" value="MBA0561813.1"/>
    <property type="molecule type" value="Genomic_DNA"/>
</dbReference>
<evidence type="ECO:0000256" key="3">
    <source>
        <dbReference type="ARBA" id="ARBA00012910"/>
    </source>
</evidence>
<evidence type="ECO:0000256" key="2">
    <source>
        <dbReference type="ARBA" id="ARBA00009405"/>
    </source>
</evidence>
<reference evidence="8 9" key="1">
    <citation type="journal article" date="2019" name="Genome Biol. Evol.">
        <title>Insights into the evolution of the New World diploid cottons (Gossypium, subgenus Houzingenia) based on genome sequencing.</title>
        <authorList>
            <person name="Grover C.E."/>
            <person name="Arick M.A. 2nd"/>
            <person name="Thrash A."/>
            <person name="Conover J.L."/>
            <person name="Sanders W.S."/>
            <person name="Peterson D.G."/>
            <person name="Frelichowski J.E."/>
            <person name="Scheffler J.A."/>
            <person name="Scheffler B.E."/>
            <person name="Wendel J.F."/>
        </authorList>
    </citation>
    <scope>NUCLEOTIDE SEQUENCE [LARGE SCALE GENOMIC DNA]</scope>
    <source>
        <strain evidence="8">157</strain>
        <tissue evidence="8">Leaf</tissue>
    </source>
</reference>
<dbReference type="CDD" id="cd07938">
    <property type="entry name" value="DRE_TIM_HMGL"/>
    <property type="match status" value="1"/>
</dbReference>
<dbReference type="Proteomes" id="UP000593572">
    <property type="component" value="Unassembled WGS sequence"/>
</dbReference>
<protein>
    <recommendedName>
        <fullName evidence="3">hydroxymethylglutaryl-CoA lyase</fullName>
        <ecNumber evidence="3">4.1.3.4</ecNumber>
    </recommendedName>
</protein>
<dbReference type="AlphaFoldDB" id="A0A7J8MB02"/>
<dbReference type="GO" id="GO:0046872">
    <property type="term" value="F:metal ion binding"/>
    <property type="evidence" value="ECO:0007669"/>
    <property type="project" value="UniProtKB-KW"/>
</dbReference>
<proteinExistence type="inferred from homology"/>
<evidence type="ECO:0000256" key="5">
    <source>
        <dbReference type="ARBA" id="ARBA00023239"/>
    </source>
</evidence>
<name>A0A7J8MB02_9ROSI</name>
<dbReference type="InterPro" id="IPR000891">
    <property type="entry name" value="PYR_CT"/>
</dbReference>
<evidence type="ECO:0000256" key="6">
    <source>
        <dbReference type="ARBA" id="ARBA00049877"/>
    </source>
</evidence>